<accession>A0AAD8J9X9</accession>
<comment type="caution">
    <text evidence="1">The sequence shown here is derived from an EMBL/GenBank/DDBJ whole genome shotgun (WGS) entry which is preliminary data.</text>
</comment>
<reference evidence="1" key="2">
    <citation type="submission" date="2023-05" db="EMBL/GenBank/DDBJ databases">
        <authorList>
            <person name="Schelkunov M.I."/>
        </authorList>
    </citation>
    <scope>NUCLEOTIDE SEQUENCE</scope>
    <source>
        <strain evidence="1">Hsosn_3</strain>
        <tissue evidence="1">Leaf</tissue>
    </source>
</reference>
<organism evidence="1 2">
    <name type="scientific">Heracleum sosnowskyi</name>
    <dbReference type="NCBI Taxonomy" id="360622"/>
    <lineage>
        <taxon>Eukaryota</taxon>
        <taxon>Viridiplantae</taxon>
        <taxon>Streptophyta</taxon>
        <taxon>Embryophyta</taxon>
        <taxon>Tracheophyta</taxon>
        <taxon>Spermatophyta</taxon>
        <taxon>Magnoliopsida</taxon>
        <taxon>eudicotyledons</taxon>
        <taxon>Gunneridae</taxon>
        <taxon>Pentapetalae</taxon>
        <taxon>asterids</taxon>
        <taxon>campanulids</taxon>
        <taxon>Apiales</taxon>
        <taxon>Apiaceae</taxon>
        <taxon>Apioideae</taxon>
        <taxon>apioid superclade</taxon>
        <taxon>Tordylieae</taxon>
        <taxon>Tordyliinae</taxon>
        <taxon>Heracleum</taxon>
    </lineage>
</organism>
<dbReference type="Proteomes" id="UP001237642">
    <property type="component" value="Unassembled WGS sequence"/>
</dbReference>
<proteinExistence type="predicted"/>
<dbReference type="AlphaFoldDB" id="A0AAD8J9X9"/>
<evidence type="ECO:0000313" key="2">
    <source>
        <dbReference type="Proteomes" id="UP001237642"/>
    </source>
</evidence>
<name>A0AAD8J9X9_9APIA</name>
<protein>
    <submittedName>
        <fullName evidence="1">Uncharacterized protein</fullName>
    </submittedName>
</protein>
<evidence type="ECO:0000313" key="1">
    <source>
        <dbReference type="EMBL" id="KAK1400194.1"/>
    </source>
</evidence>
<keyword evidence="2" id="KW-1185">Reference proteome</keyword>
<reference evidence="1" key="1">
    <citation type="submission" date="2023-02" db="EMBL/GenBank/DDBJ databases">
        <title>Genome of toxic invasive species Heracleum sosnowskyi carries increased number of genes despite the absence of recent whole-genome duplications.</title>
        <authorList>
            <person name="Schelkunov M."/>
            <person name="Shtratnikova V."/>
            <person name="Makarenko M."/>
            <person name="Klepikova A."/>
            <person name="Omelchenko D."/>
            <person name="Novikova G."/>
            <person name="Obukhova E."/>
            <person name="Bogdanov V."/>
            <person name="Penin A."/>
            <person name="Logacheva M."/>
        </authorList>
    </citation>
    <scope>NUCLEOTIDE SEQUENCE</scope>
    <source>
        <strain evidence="1">Hsosn_3</strain>
        <tissue evidence="1">Leaf</tissue>
    </source>
</reference>
<sequence length="100" mass="11845">MKIRISKRSFELLKLVKNEDLPGKEQPTLRSEVLKIINFLHDEGLDSARLQVKRDLKKVNQNHHDISMTVQYVNKYLELMLTVENVRLCNISENYLQHNK</sequence>
<gene>
    <name evidence="1" type="ORF">POM88_010057</name>
</gene>
<dbReference type="EMBL" id="JAUIZM010000002">
    <property type="protein sequence ID" value="KAK1400194.1"/>
    <property type="molecule type" value="Genomic_DNA"/>
</dbReference>